<name>A0AAP7A1N6_PAEAL</name>
<dbReference type="AlphaFoldDB" id="A0AAP7A1N6"/>
<dbReference type="RefSeq" id="WP_171419891.1">
    <property type="nucleotide sequence ID" value="NZ_JABFOR010000069.1"/>
</dbReference>
<proteinExistence type="predicted"/>
<dbReference type="EMBL" id="JABFOR010000069">
    <property type="protein sequence ID" value="NOJ74028.1"/>
    <property type="molecule type" value="Genomic_DNA"/>
</dbReference>
<reference evidence="1 2" key="1">
    <citation type="submission" date="2020-05" db="EMBL/GenBank/DDBJ databases">
        <title>Whole genome sequencing and identification of novel metabolites from Paenibacillus alvei strain JR949.</title>
        <authorList>
            <person name="Rajendhran J."/>
            <person name="Sree Pranav P."/>
            <person name="Mahalakshmi B."/>
            <person name="Karthikeyan R."/>
        </authorList>
    </citation>
    <scope>NUCLEOTIDE SEQUENCE [LARGE SCALE GENOMIC DNA]</scope>
    <source>
        <strain evidence="1 2">JR949</strain>
    </source>
</reference>
<accession>A0AAP7A1N6</accession>
<evidence type="ECO:0000313" key="2">
    <source>
        <dbReference type="Proteomes" id="UP000552038"/>
    </source>
</evidence>
<dbReference type="Proteomes" id="UP000552038">
    <property type="component" value="Unassembled WGS sequence"/>
</dbReference>
<evidence type="ECO:0000313" key="1">
    <source>
        <dbReference type="EMBL" id="NOJ74028.1"/>
    </source>
</evidence>
<organism evidence="1 2">
    <name type="scientific">Paenibacillus alvei</name>
    <name type="common">Bacillus alvei</name>
    <dbReference type="NCBI Taxonomy" id="44250"/>
    <lineage>
        <taxon>Bacteria</taxon>
        <taxon>Bacillati</taxon>
        <taxon>Bacillota</taxon>
        <taxon>Bacilli</taxon>
        <taxon>Bacillales</taxon>
        <taxon>Paenibacillaceae</taxon>
        <taxon>Paenibacillus</taxon>
    </lineage>
</organism>
<comment type="caution">
    <text evidence="1">The sequence shown here is derived from an EMBL/GenBank/DDBJ whole genome shotgun (WGS) entry which is preliminary data.</text>
</comment>
<gene>
    <name evidence="1" type="ORF">HMI46_26305</name>
</gene>
<protein>
    <submittedName>
        <fullName evidence="1">Uncharacterized protein</fullName>
    </submittedName>
</protein>
<sequence length="120" mass="13957">MGSMQRIDDHLHERMKQLVKMKNGRSLTEEYRQAIEHWIAKETQNILLADSQILNRMEDRITKAEERLARMNGRTGMDVSIVLTGILNLLAKQYGVSERQVYEELRPVAAAHFSNSKKEF</sequence>